<evidence type="ECO:0000313" key="5">
    <source>
        <dbReference type="Proteomes" id="UP000568158"/>
    </source>
</evidence>
<dbReference type="Gene3D" id="1.25.40.20">
    <property type="entry name" value="Ankyrin repeat-containing domain"/>
    <property type="match status" value="1"/>
</dbReference>
<reference evidence="4 5" key="1">
    <citation type="journal article" date="2020" name="Appl. Microbiol. Biotechnol.">
        <title>Targeted gene deletion in Brettanomyces bruxellensis with an expression-free CRISPR-Cas9 system.</title>
        <authorList>
            <person name="Varela C."/>
            <person name="Bartel C."/>
            <person name="Onetto C."/>
            <person name="Borneman A."/>
        </authorList>
    </citation>
    <scope>NUCLEOTIDE SEQUENCE [LARGE SCALE GENOMIC DNA]</scope>
    <source>
        <strain evidence="4 5">AWRI1613</strain>
    </source>
</reference>
<dbReference type="SUPFAM" id="SSF48403">
    <property type="entry name" value="Ankyrin repeat"/>
    <property type="match status" value="1"/>
</dbReference>
<evidence type="ECO:0000256" key="2">
    <source>
        <dbReference type="ARBA" id="ARBA00023043"/>
    </source>
</evidence>
<evidence type="ECO:0000256" key="3">
    <source>
        <dbReference type="PROSITE-ProRule" id="PRU00023"/>
    </source>
</evidence>
<dbReference type="AlphaFoldDB" id="A0A8H6BCZ8"/>
<proteinExistence type="predicted"/>
<evidence type="ECO:0000313" key="4">
    <source>
        <dbReference type="EMBL" id="KAF6009558.1"/>
    </source>
</evidence>
<feature type="repeat" description="ANK" evidence="3">
    <location>
        <begin position="87"/>
        <end position="125"/>
    </location>
</feature>
<dbReference type="InterPro" id="IPR036770">
    <property type="entry name" value="Ankyrin_rpt-contain_sf"/>
</dbReference>
<sequence>MSDEKFKGATAQEQMIEAARRNNLDLFKSIENQYGEKPEEFIKLLNTATDATGDSALHLCCKYGCYSVMDEIIDLDGVNLDIKAPVTGDTPLHYAANYSFSEPEYALFLIQQLIEVGADPSIRNKEGLKPLDIIGGSNDKIRKVLESAEYAKLLSTSVKLCRMLMMKITMMIRLRIIITNRIITEDSRFRKAT</sequence>
<dbReference type="Pfam" id="PF12796">
    <property type="entry name" value="Ank_2"/>
    <property type="match status" value="1"/>
</dbReference>
<dbReference type="PROSITE" id="PS50088">
    <property type="entry name" value="ANK_REPEAT"/>
    <property type="match status" value="1"/>
</dbReference>
<dbReference type="PANTHER" id="PTHR24180:SF53">
    <property type="entry name" value="ANKYRIN REPEAT-CONTAINING PROTEIN C105.02C"/>
    <property type="match status" value="1"/>
</dbReference>
<accession>A0A8H6BCZ8</accession>
<dbReference type="InterPro" id="IPR051637">
    <property type="entry name" value="Ank_repeat_dom-contain_49"/>
</dbReference>
<keyword evidence="2 3" id="KW-0040">ANK repeat</keyword>
<dbReference type="SMART" id="SM00248">
    <property type="entry name" value="ANK"/>
    <property type="match status" value="2"/>
</dbReference>
<keyword evidence="1" id="KW-0677">Repeat</keyword>
<gene>
    <name evidence="4" type="ORF">HII12_003104</name>
</gene>
<organism evidence="4 5">
    <name type="scientific">Dekkera bruxellensis</name>
    <name type="common">Brettanomyces custersii</name>
    <dbReference type="NCBI Taxonomy" id="5007"/>
    <lineage>
        <taxon>Eukaryota</taxon>
        <taxon>Fungi</taxon>
        <taxon>Dikarya</taxon>
        <taxon>Ascomycota</taxon>
        <taxon>Saccharomycotina</taxon>
        <taxon>Pichiomycetes</taxon>
        <taxon>Pichiales</taxon>
        <taxon>Pichiaceae</taxon>
        <taxon>Brettanomyces</taxon>
    </lineage>
</organism>
<dbReference type="InterPro" id="IPR002110">
    <property type="entry name" value="Ankyrin_rpt"/>
</dbReference>
<dbReference type="PANTHER" id="PTHR24180">
    <property type="entry name" value="CYCLIN-DEPENDENT KINASE INHIBITOR 2C-RELATED"/>
    <property type="match status" value="1"/>
</dbReference>
<comment type="caution">
    <text evidence="4">The sequence shown here is derived from an EMBL/GenBank/DDBJ whole genome shotgun (WGS) entry which is preliminary data.</text>
</comment>
<dbReference type="Proteomes" id="UP000568158">
    <property type="component" value="Unassembled WGS sequence"/>
</dbReference>
<protein>
    <submittedName>
        <fullName evidence="4">Uncharacterized protein</fullName>
    </submittedName>
</protein>
<evidence type="ECO:0000256" key="1">
    <source>
        <dbReference type="ARBA" id="ARBA00022737"/>
    </source>
</evidence>
<dbReference type="EMBL" id="JABCYN010000030">
    <property type="protein sequence ID" value="KAF6009558.1"/>
    <property type="molecule type" value="Genomic_DNA"/>
</dbReference>
<name>A0A8H6BCZ8_DEKBR</name>
<dbReference type="PROSITE" id="PS50297">
    <property type="entry name" value="ANK_REP_REGION"/>
    <property type="match status" value="1"/>
</dbReference>